<keyword evidence="2" id="KW-0732">Signal</keyword>
<feature type="region of interest" description="Disordered" evidence="1">
    <location>
        <begin position="326"/>
        <end position="355"/>
    </location>
</feature>
<proteinExistence type="predicted"/>
<dbReference type="AlphaFoldDB" id="A0A9R0K695"/>
<evidence type="ECO:0000256" key="2">
    <source>
        <dbReference type="SAM" id="SignalP"/>
    </source>
</evidence>
<dbReference type="Proteomes" id="UP000813463">
    <property type="component" value="Chromosome 3"/>
</dbReference>
<dbReference type="GeneID" id="110798172"/>
<feature type="region of interest" description="Disordered" evidence="1">
    <location>
        <begin position="110"/>
        <end position="131"/>
    </location>
</feature>
<evidence type="ECO:0000313" key="4">
    <source>
        <dbReference type="RefSeq" id="XP_021859035.1"/>
    </source>
</evidence>
<feature type="chain" id="PRO_5040495926" evidence="2">
    <location>
        <begin position="30"/>
        <end position="415"/>
    </location>
</feature>
<accession>A0A9R0K695</accession>
<keyword evidence="3" id="KW-1185">Reference proteome</keyword>
<protein>
    <submittedName>
        <fullName evidence="4">Uncharacterized protein</fullName>
    </submittedName>
</protein>
<dbReference type="OrthoDB" id="1737714at2759"/>
<organism evidence="3 4">
    <name type="scientific">Spinacia oleracea</name>
    <name type="common">Spinach</name>
    <dbReference type="NCBI Taxonomy" id="3562"/>
    <lineage>
        <taxon>Eukaryota</taxon>
        <taxon>Viridiplantae</taxon>
        <taxon>Streptophyta</taxon>
        <taxon>Embryophyta</taxon>
        <taxon>Tracheophyta</taxon>
        <taxon>Spermatophyta</taxon>
        <taxon>Magnoliopsida</taxon>
        <taxon>eudicotyledons</taxon>
        <taxon>Gunneridae</taxon>
        <taxon>Pentapetalae</taxon>
        <taxon>Caryophyllales</taxon>
        <taxon>Chenopodiaceae</taxon>
        <taxon>Chenopodioideae</taxon>
        <taxon>Anserineae</taxon>
        <taxon>Spinacia</taxon>
    </lineage>
</organism>
<feature type="signal peptide" evidence="2">
    <location>
        <begin position="1"/>
        <end position="29"/>
    </location>
</feature>
<evidence type="ECO:0000256" key="1">
    <source>
        <dbReference type="SAM" id="MobiDB-lite"/>
    </source>
</evidence>
<feature type="region of interest" description="Disordered" evidence="1">
    <location>
        <begin position="36"/>
        <end position="62"/>
    </location>
</feature>
<dbReference type="RefSeq" id="XP_021859035.1">
    <property type="nucleotide sequence ID" value="XM_022003343.2"/>
</dbReference>
<gene>
    <name evidence="4" type="primary">LOC110798172</name>
</gene>
<name>A0A9R0K695_SPIOL</name>
<reference evidence="4" key="2">
    <citation type="submission" date="2025-08" db="UniProtKB">
        <authorList>
            <consortium name="RefSeq"/>
        </authorList>
    </citation>
    <scope>IDENTIFICATION</scope>
    <source>
        <tissue evidence="4">Leaf</tissue>
    </source>
</reference>
<sequence length="415" mass="43860">MKGTSVKLSVLVVILLAFASFLSPFTAEARRKHVHHRNCHHRVRPSPVSPPPAPTEAPASAPNEGIPPYQIHGCGYPCSDSNDCDWPCTVCCANQTCCYDEPFVVSDPYPLPGPSPSVEEPVPAPAPAPTDGAEIPPYQIHGCGYPCSDSNDCDWPCTICSVNQTCSYDEPIVVSDPFPLPGPSPSVEEPVPAPASAPTDVVAEIAPYNIHDCGYACRDSNDCDWPCTVCSVNQTCSYDESVVISDPFPLPGPSPSVEESVAAPASAPAPDVAEIAPSNIPNCGHGCRDSNDCDWPCTVCSVNNTCEEPAPAPEAVFVPPFPSSDPITIAPLSPSQPPALPPSTGDETDDDDVLAPPPTNYDIGVPADVPPQGYEFTPYQVHGCGYGPCNDSNDCDWPCTTCCANQTCCHEEDMF</sequence>
<dbReference type="KEGG" id="soe:110798172"/>
<reference evidence="3" key="1">
    <citation type="journal article" date="2021" name="Nat. Commun.">
        <title>Genomic analyses provide insights into spinach domestication and the genetic basis of agronomic traits.</title>
        <authorList>
            <person name="Cai X."/>
            <person name="Sun X."/>
            <person name="Xu C."/>
            <person name="Sun H."/>
            <person name="Wang X."/>
            <person name="Ge C."/>
            <person name="Zhang Z."/>
            <person name="Wang Q."/>
            <person name="Fei Z."/>
            <person name="Jiao C."/>
            <person name="Wang Q."/>
        </authorList>
    </citation>
    <scope>NUCLEOTIDE SEQUENCE [LARGE SCALE GENOMIC DNA]</scope>
    <source>
        <strain evidence="3">cv. Varoflay</strain>
    </source>
</reference>
<evidence type="ECO:0000313" key="3">
    <source>
        <dbReference type="Proteomes" id="UP000813463"/>
    </source>
</evidence>